<proteinExistence type="predicted"/>
<sequence length="119" mass="13792">MQFQKIPRTKIGKALICRRDCIHYESSLLKNTSVNTLILLQDKPFDLQCYPVKAQQQFIRRRIRDARVKSTKRSYTDNSDSDTVMMMIDAEKSHHESTLTAEGLERAIGEHFDCVMADI</sequence>
<protein>
    <submittedName>
        <fullName evidence="1">Uncharacterized protein</fullName>
    </submittedName>
</protein>
<evidence type="ECO:0000313" key="1">
    <source>
        <dbReference type="EMBL" id="GIX99642.1"/>
    </source>
</evidence>
<dbReference type="Proteomes" id="UP001054945">
    <property type="component" value="Unassembled WGS sequence"/>
</dbReference>
<keyword evidence="2" id="KW-1185">Reference proteome</keyword>
<gene>
    <name evidence="1" type="ORF">CEXT_241011</name>
</gene>
<organism evidence="1 2">
    <name type="scientific">Caerostris extrusa</name>
    <name type="common">Bark spider</name>
    <name type="synonym">Caerostris bankana</name>
    <dbReference type="NCBI Taxonomy" id="172846"/>
    <lineage>
        <taxon>Eukaryota</taxon>
        <taxon>Metazoa</taxon>
        <taxon>Ecdysozoa</taxon>
        <taxon>Arthropoda</taxon>
        <taxon>Chelicerata</taxon>
        <taxon>Arachnida</taxon>
        <taxon>Araneae</taxon>
        <taxon>Araneomorphae</taxon>
        <taxon>Entelegynae</taxon>
        <taxon>Araneoidea</taxon>
        <taxon>Araneidae</taxon>
        <taxon>Caerostris</taxon>
    </lineage>
</organism>
<dbReference type="AlphaFoldDB" id="A0AAV4PWT8"/>
<name>A0AAV4PWT8_CAEEX</name>
<comment type="caution">
    <text evidence="1">The sequence shown here is derived from an EMBL/GenBank/DDBJ whole genome shotgun (WGS) entry which is preliminary data.</text>
</comment>
<accession>A0AAV4PWT8</accession>
<reference evidence="1 2" key="1">
    <citation type="submission" date="2021-06" db="EMBL/GenBank/DDBJ databases">
        <title>Caerostris extrusa draft genome.</title>
        <authorList>
            <person name="Kono N."/>
            <person name="Arakawa K."/>
        </authorList>
    </citation>
    <scope>NUCLEOTIDE SEQUENCE [LARGE SCALE GENOMIC DNA]</scope>
</reference>
<evidence type="ECO:0000313" key="2">
    <source>
        <dbReference type="Proteomes" id="UP001054945"/>
    </source>
</evidence>
<dbReference type="EMBL" id="BPLR01005073">
    <property type="protein sequence ID" value="GIX99642.1"/>
    <property type="molecule type" value="Genomic_DNA"/>
</dbReference>